<proteinExistence type="predicted"/>
<evidence type="ECO:0000313" key="1">
    <source>
        <dbReference type="EMBL" id="VDK75631.1"/>
    </source>
</evidence>
<evidence type="ECO:0000313" key="2">
    <source>
        <dbReference type="Proteomes" id="UP000277928"/>
    </source>
</evidence>
<dbReference type="Proteomes" id="UP000277928">
    <property type="component" value="Unassembled WGS sequence"/>
</dbReference>
<keyword evidence="2" id="KW-1185">Reference proteome</keyword>
<dbReference type="EMBL" id="UYRX01000151">
    <property type="protein sequence ID" value="VDK75631.1"/>
    <property type="molecule type" value="Genomic_DNA"/>
</dbReference>
<accession>A0A3P6UEQ4</accession>
<sequence>MSLPQLLLTVMVYEVDVRMSKQFNLEICSTYQAEERRKKSPVLLFSFVFYDSVTNYLPMAAQQKSVQFLAWQFHQSTEIYGVNNRYVASYNDPNQVQMLTSHSNSVGERTECTSI</sequence>
<gene>
    <name evidence="1" type="ORF">NLS_LOCUS2998</name>
</gene>
<name>A0A3P6UEQ4_LITSI</name>
<dbReference type="AlphaFoldDB" id="A0A3P6UEQ4"/>
<reference evidence="1 2" key="1">
    <citation type="submission" date="2018-08" db="EMBL/GenBank/DDBJ databases">
        <authorList>
            <person name="Laetsch R D."/>
            <person name="Stevens L."/>
            <person name="Kumar S."/>
            <person name="Blaxter L. M."/>
        </authorList>
    </citation>
    <scope>NUCLEOTIDE SEQUENCE [LARGE SCALE GENOMIC DNA]</scope>
</reference>
<protein>
    <submittedName>
        <fullName evidence="1">Uncharacterized protein</fullName>
    </submittedName>
</protein>
<organism evidence="1 2">
    <name type="scientific">Litomosoides sigmodontis</name>
    <name type="common">Filarial nematode worm</name>
    <dbReference type="NCBI Taxonomy" id="42156"/>
    <lineage>
        <taxon>Eukaryota</taxon>
        <taxon>Metazoa</taxon>
        <taxon>Ecdysozoa</taxon>
        <taxon>Nematoda</taxon>
        <taxon>Chromadorea</taxon>
        <taxon>Rhabditida</taxon>
        <taxon>Spirurina</taxon>
        <taxon>Spiruromorpha</taxon>
        <taxon>Filarioidea</taxon>
        <taxon>Onchocercidae</taxon>
        <taxon>Litomosoides</taxon>
    </lineage>
</organism>